<dbReference type="PROSITE" id="PS50943">
    <property type="entry name" value="HTH_CROC1"/>
    <property type="match status" value="1"/>
</dbReference>
<proteinExistence type="predicted"/>
<dbReference type="GeneID" id="78359898"/>
<dbReference type="EMBL" id="PPTS01000005">
    <property type="protein sequence ID" value="RDB64916.1"/>
    <property type="molecule type" value="Genomic_DNA"/>
</dbReference>
<dbReference type="InterPro" id="IPR001387">
    <property type="entry name" value="Cro/C1-type_HTH"/>
</dbReference>
<dbReference type="GO" id="GO:0003677">
    <property type="term" value="F:DNA binding"/>
    <property type="evidence" value="ECO:0007669"/>
    <property type="project" value="InterPro"/>
</dbReference>
<sequence length="98" mass="10812">MPEKSRQAKMLGKDPLVQLLARTFGENVRVLRESQHLTKKELADMVGSSRSHITDIEDGLIDADFSKVVKFARAFERPLDALLAPGGALHSLGENERG</sequence>
<dbReference type="AlphaFoldDB" id="A0A369M376"/>
<protein>
    <submittedName>
        <fullName evidence="1">XRE family transcriptional regulator</fullName>
    </submittedName>
</protein>
<dbReference type="SUPFAM" id="SSF47413">
    <property type="entry name" value="lambda repressor-like DNA-binding domains"/>
    <property type="match status" value="1"/>
</dbReference>
<comment type="caution">
    <text evidence="1">The sequence shown here is derived from an EMBL/GenBank/DDBJ whole genome shotgun (WGS) entry which is preliminary data.</text>
</comment>
<organism evidence="1 2">
    <name type="scientific">Gordonibacter pamelaeae</name>
    <dbReference type="NCBI Taxonomy" id="471189"/>
    <lineage>
        <taxon>Bacteria</taxon>
        <taxon>Bacillati</taxon>
        <taxon>Actinomycetota</taxon>
        <taxon>Coriobacteriia</taxon>
        <taxon>Eggerthellales</taxon>
        <taxon>Eggerthellaceae</taxon>
        <taxon>Gordonibacter</taxon>
    </lineage>
</organism>
<dbReference type="RefSeq" id="WP_015538967.1">
    <property type="nucleotide sequence ID" value="NZ_CABMMS010000005.1"/>
</dbReference>
<dbReference type="InterPro" id="IPR010982">
    <property type="entry name" value="Lambda_DNA-bd_dom_sf"/>
</dbReference>
<reference evidence="1 2" key="1">
    <citation type="journal article" date="2018" name="Elife">
        <title>Discovery and characterization of a prevalent human gut bacterial enzyme sufficient for the inactivation of a family of plant toxins.</title>
        <authorList>
            <person name="Koppel N."/>
            <person name="Bisanz J.E."/>
            <person name="Pandelia M.E."/>
            <person name="Turnbaugh P.J."/>
            <person name="Balskus E.P."/>
        </authorList>
    </citation>
    <scope>NUCLEOTIDE SEQUENCE [LARGE SCALE GENOMIC DNA]</scope>
    <source>
        <strain evidence="1 2">3C</strain>
    </source>
</reference>
<dbReference type="Proteomes" id="UP000254000">
    <property type="component" value="Unassembled WGS sequence"/>
</dbReference>
<gene>
    <name evidence="1" type="ORF">C1877_09370</name>
</gene>
<name>A0A369M376_9ACTN</name>
<dbReference type="Gene3D" id="1.10.260.40">
    <property type="entry name" value="lambda repressor-like DNA-binding domains"/>
    <property type="match status" value="1"/>
</dbReference>
<evidence type="ECO:0000313" key="1">
    <source>
        <dbReference type="EMBL" id="RDB64916.1"/>
    </source>
</evidence>
<keyword evidence="2" id="KW-1185">Reference proteome</keyword>
<accession>A0A369M376</accession>
<dbReference type="SMART" id="SM00530">
    <property type="entry name" value="HTH_XRE"/>
    <property type="match status" value="1"/>
</dbReference>
<evidence type="ECO:0000313" key="2">
    <source>
        <dbReference type="Proteomes" id="UP000254000"/>
    </source>
</evidence>
<dbReference type="CDD" id="cd00093">
    <property type="entry name" value="HTH_XRE"/>
    <property type="match status" value="1"/>
</dbReference>
<dbReference type="OrthoDB" id="3177924at2"/>
<dbReference type="Pfam" id="PF01381">
    <property type="entry name" value="HTH_3"/>
    <property type="match status" value="1"/>
</dbReference>